<reference evidence="3" key="1">
    <citation type="submission" date="2023-01" db="EMBL/GenBank/DDBJ databases">
        <title>Genome assembly of the deep-sea coral Lophelia pertusa.</title>
        <authorList>
            <person name="Herrera S."/>
            <person name="Cordes E."/>
        </authorList>
    </citation>
    <scope>NUCLEOTIDE SEQUENCE</scope>
    <source>
        <strain evidence="3">USNM1676648</strain>
        <tissue evidence="3">Polyp</tissue>
    </source>
</reference>
<feature type="transmembrane region" description="Helical" evidence="2">
    <location>
        <begin position="122"/>
        <end position="143"/>
    </location>
</feature>
<keyword evidence="2" id="KW-0472">Membrane</keyword>
<keyword evidence="2" id="KW-0812">Transmembrane</keyword>
<feature type="region of interest" description="Disordered" evidence="1">
    <location>
        <begin position="171"/>
        <end position="190"/>
    </location>
</feature>
<evidence type="ECO:0008006" key="5">
    <source>
        <dbReference type="Google" id="ProtNLM"/>
    </source>
</evidence>
<dbReference type="Proteomes" id="UP001163046">
    <property type="component" value="Unassembled WGS sequence"/>
</dbReference>
<feature type="transmembrane region" description="Helical" evidence="2">
    <location>
        <begin position="12"/>
        <end position="36"/>
    </location>
</feature>
<keyword evidence="2" id="KW-1133">Transmembrane helix</keyword>
<accession>A0A9W9ZUI9</accession>
<evidence type="ECO:0000313" key="3">
    <source>
        <dbReference type="EMBL" id="KAJ7387424.1"/>
    </source>
</evidence>
<evidence type="ECO:0000256" key="1">
    <source>
        <dbReference type="SAM" id="MobiDB-lite"/>
    </source>
</evidence>
<organism evidence="3 4">
    <name type="scientific">Desmophyllum pertusum</name>
    <dbReference type="NCBI Taxonomy" id="174260"/>
    <lineage>
        <taxon>Eukaryota</taxon>
        <taxon>Metazoa</taxon>
        <taxon>Cnidaria</taxon>
        <taxon>Anthozoa</taxon>
        <taxon>Hexacorallia</taxon>
        <taxon>Scleractinia</taxon>
        <taxon>Caryophylliina</taxon>
        <taxon>Caryophylliidae</taxon>
        <taxon>Desmophyllum</taxon>
    </lineage>
</organism>
<gene>
    <name evidence="3" type="ORF">OS493_004421</name>
</gene>
<name>A0A9W9ZUI9_9CNID</name>
<comment type="caution">
    <text evidence="3">The sequence shown here is derived from an EMBL/GenBank/DDBJ whole genome shotgun (WGS) entry which is preliminary data.</text>
</comment>
<dbReference type="OrthoDB" id="5975275at2759"/>
<feature type="transmembrane region" description="Helical" evidence="2">
    <location>
        <begin position="48"/>
        <end position="79"/>
    </location>
</feature>
<proteinExistence type="predicted"/>
<sequence>MTDLVEVGKAKAAGIVSILIGITAFGDLICGFIYAMKGGPDGSGIWTGLGMVFFLVLDILWVVVCVAGVIVTLLIWFVYHVIRKVIEANCHLTDAGTCHCSGKADVPIKINNCDDVRIIERCLLAIVLLNGVGAVLVLAGSIIGCMGTCCASQTHTNVIVVEQSGMAMQPTHNATGVPPPPDYSMTVGKR</sequence>
<dbReference type="EMBL" id="MU825874">
    <property type="protein sequence ID" value="KAJ7387424.1"/>
    <property type="molecule type" value="Genomic_DNA"/>
</dbReference>
<evidence type="ECO:0000313" key="4">
    <source>
        <dbReference type="Proteomes" id="UP001163046"/>
    </source>
</evidence>
<keyword evidence="4" id="KW-1185">Reference proteome</keyword>
<dbReference type="AlphaFoldDB" id="A0A9W9ZUI9"/>
<evidence type="ECO:0000256" key="2">
    <source>
        <dbReference type="SAM" id="Phobius"/>
    </source>
</evidence>
<protein>
    <recommendedName>
        <fullName evidence="5">Transmembrane protein</fullName>
    </recommendedName>
</protein>